<comment type="caution">
    <text evidence="1">The sequence shown here is derived from an EMBL/GenBank/DDBJ whole genome shotgun (WGS) entry which is preliminary data.</text>
</comment>
<dbReference type="EMBL" id="CAJNYV010002120">
    <property type="protein sequence ID" value="CAF3455716.1"/>
    <property type="molecule type" value="Genomic_DNA"/>
</dbReference>
<accession>A0A818E033</accession>
<dbReference type="AlphaFoldDB" id="A0A818E033"/>
<organism evidence="1 2">
    <name type="scientific">Rotaria socialis</name>
    <dbReference type="NCBI Taxonomy" id="392032"/>
    <lineage>
        <taxon>Eukaryota</taxon>
        <taxon>Metazoa</taxon>
        <taxon>Spiralia</taxon>
        <taxon>Gnathifera</taxon>
        <taxon>Rotifera</taxon>
        <taxon>Eurotatoria</taxon>
        <taxon>Bdelloidea</taxon>
        <taxon>Philodinida</taxon>
        <taxon>Philodinidae</taxon>
        <taxon>Rotaria</taxon>
    </lineage>
</organism>
<name>A0A818E033_9BILA</name>
<reference evidence="1" key="1">
    <citation type="submission" date="2021-02" db="EMBL/GenBank/DDBJ databases">
        <authorList>
            <person name="Nowell W R."/>
        </authorList>
    </citation>
    <scope>NUCLEOTIDE SEQUENCE</scope>
</reference>
<protein>
    <submittedName>
        <fullName evidence="1">Uncharacterized protein</fullName>
    </submittedName>
</protein>
<sequence>MKRTRSISLVPYPPRVRRVSRYELQKLFPKYRSSRVSSQQSFDINHQHQLVQVALHQQRVVLAVRVPHLQPAQRVLQPLRQPLLQQKQLQHQVQVLHHRRVQVCL</sequence>
<dbReference type="Proteomes" id="UP000663865">
    <property type="component" value="Unassembled WGS sequence"/>
</dbReference>
<gene>
    <name evidence="1" type="ORF">KIK155_LOCUS12711</name>
</gene>
<evidence type="ECO:0000313" key="2">
    <source>
        <dbReference type="Proteomes" id="UP000663865"/>
    </source>
</evidence>
<proteinExistence type="predicted"/>
<evidence type="ECO:0000313" key="1">
    <source>
        <dbReference type="EMBL" id="CAF3455716.1"/>
    </source>
</evidence>